<dbReference type="RefSeq" id="WP_271091264.1">
    <property type="nucleotide sequence ID" value="NZ_JAPJZH010000013.1"/>
</dbReference>
<dbReference type="InterPro" id="IPR013131">
    <property type="entry name" value="Mannitol_DH_N"/>
</dbReference>
<comment type="caution">
    <text evidence="4">The sequence shown here is derived from an EMBL/GenBank/DDBJ whole genome shotgun (WGS) entry which is preliminary data.</text>
</comment>
<dbReference type="PRINTS" id="PR00084">
    <property type="entry name" value="MTLDHDRGNASE"/>
</dbReference>
<dbReference type="InterPro" id="IPR013118">
    <property type="entry name" value="Mannitol_DH_C"/>
</dbReference>
<name>A0ABT4VRY2_9HYPH</name>
<proteinExistence type="predicted"/>
<evidence type="ECO:0000313" key="5">
    <source>
        <dbReference type="Proteomes" id="UP001148313"/>
    </source>
</evidence>
<evidence type="ECO:0000256" key="1">
    <source>
        <dbReference type="ARBA" id="ARBA00023002"/>
    </source>
</evidence>
<keyword evidence="1" id="KW-0560">Oxidoreductase</keyword>
<sequence>MTVKLAQDTLSALPPQVAVPAYDRSALTPGILHIGVGNFHRAHQAVYLDRLFDLGHDHDWAVIGAGILPGDAAMRHRLKAQDCLTTVIELAPDGLGARVCGAMIDFTDTDAGAIVSALCRPEIRIVSLTITEGGYFVDAKTGGFDTDNPQIRGDIENADDPRTVFGILVAGLKRRKDAGLAPFTLMSCDNLPENGDVTRNAVVGLATAIDPEFGDWIARNVAFPNGMVDCITPATSDRERAMVCDTFGIADAAPVTCEPFRQWVLEDHFPAGRPALERVGVEFVDDVAPYELMKLRILNGGHGAIAYPAALLGLTYAHEAMAHPLIGAYLEKLELEEIIPTVPPIDGVDFNGYLSAVVERFSNPAVRDTVSRLCLDGSNRQPKFILPAIRERIEKGLPVEGLALEVALWARFCAGTDDEGREIVVEDENAEMLKQRAIAARSDPSAFLEMESVFGGLHESGAFRSAFADALQRIWAHGTGAVLRDYIQR</sequence>
<feature type="domain" description="Mannitol dehydrogenase N-terminal" evidence="2">
    <location>
        <begin position="30"/>
        <end position="277"/>
    </location>
</feature>
<dbReference type="Pfam" id="PF08125">
    <property type="entry name" value="Mannitol_dh_C"/>
    <property type="match status" value="1"/>
</dbReference>
<dbReference type="Gene3D" id="3.40.50.720">
    <property type="entry name" value="NAD(P)-binding Rossmann-like Domain"/>
    <property type="match status" value="1"/>
</dbReference>
<dbReference type="PANTHER" id="PTHR43362:SF1">
    <property type="entry name" value="MANNITOL DEHYDROGENASE 2-RELATED"/>
    <property type="match status" value="1"/>
</dbReference>
<dbReference type="PANTHER" id="PTHR43362">
    <property type="entry name" value="MANNITOL DEHYDROGENASE DSF1-RELATED"/>
    <property type="match status" value="1"/>
</dbReference>
<dbReference type="Gene3D" id="1.10.1040.10">
    <property type="entry name" value="N-(1-d-carboxylethyl)-l-norvaline Dehydrogenase, domain 2"/>
    <property type="match status" value="1"/>
</dbReference>
<dbReference type="SUPFAM" id="SSF51735">
    <property type="entry name" value="NAD(P)-binding Rossmann-fold domains"/>
    <property type="match status" value="1"/>
</dbReference>
<dbReference type="SUPFAM" id="SSF48179">
    <property type="entry name" value="6-phosphogluconate dehydrogenase C-terminal domain-like"/>
    <property type="match status" value="1"/>
</dbReference>
<evidence type="ECO:0000313" key="4">
    <source>
        <dbReference type="EMBL" id="MDA4847439.1"/>
    </source>
</evidence>
<dbReference type="Pfam" id="PF01232">
    <property type="entry name" value="Mannitol_dh"/>
    <property type="match status" value="1"/>
</dbReference>
<dbReference type="InterPro" id="IPR050988">
    <property type="entry name" value="Mannitol_DH/Oxidoreductase"/>
</dbReference>
<dbReference type="Proteomes" id="UP001148313">
    <property type="component" value="Unassembled WGS sequence"/>
</dbReference>
<dbReference type="InterPro" id="IPR013328">
    <property type="entry name" value="6PGD_dom2"/>
</dbReference>
<gene>
    <name evidence="4" type="ORF">OOZ53_18905</name>
</gene>
<dbReference type="InterPro" id="IPR036291">
    <property type="entry name" value="NAD(P)-bd_dom_sf"/>
</dbReference>
<dbReference type="InterPro" id="IPR000669">
    <property type="entry name" value="Mannitol_DH"/>
</dbReference>
<organism evidence="4 5">
    <name type="scientific">Hoeflea poritis</name>
    <dbReference type="NCBI Taxonomy" id="2993659"/>
    <lineage>
        <taxon>Bacteria</taxon>
        <taxon>Pseudomonadati</taxon>
        <taxon>Pseudomonadota</taxon>
        <taxon>Alphaproteobacteria</taxon>
        <taxon>Hyphomicrobiales</taxon>
        <taxon>Rhizobiaceae</taxon>
        <taxon>Hoeflea</taxon>
    </lineage>
</organism>
<reference evidence="4" key="1">
    <citation type="submission" date="2022-11" db="EMBL/GenBank/DDBJ databases">
        <title>Hoeflea poritis sp. nov., isolated from scleractinian coral Porites lutea.</title>
        <authorList>
            <person name="Zhang G."/>
            <person name="Wei Q."/>
            <person name="Cai L."/>
        </authorList>
    </citation>
    <scope>NUCLEOTIDE SEQUENCE</scope>
    <source>
        <strain evidence="4">E7-10</strain>
    </source>
</reference>
<accession>A0ABT4VRY2</accession>
<feature type="domain" description="Mannitol dehydrogenase C-terminal" evidence="3">
    <location>
        <begin position="286"/>
        <end position="475"/>
    </location>
</feature>
<evidence type="ECO:0000259" key="2">
    <source>
        <dbReference type="Pfam" id="PF01232"/>
    </source>
</evidence>
<evidence type="ECO:0000259" key="3">
    <source>
        <dbReference type="Pfam" id="PF08125"/>
    </source>
</evidence>
<protein>
    <submittedName>
        <fullName evidence="4">Mannitol dehydrogenase family protein</fullName>
    </submittedName>
</protein>
<dbReference type="EMBL" id="JAPJZH010000013">
    <property type="protein sequence ID" value="MDA4847439.1"/>
    <property type="molecule type" value="Genomic_DNA"/>
</dbReference>
<keyword evidence="5" id="KW-1185">Reference proteome</keyword>
<dbReference type="InterPro" id="IPR008927">
    <property type="entry name" value="6-PGluconate_DH-like_C_sf"/>
</dbReference>